<sequence>MKSITGVISLLFVIFTSPVTAWPKRIMEADNGPIKIALAKRASVGSSPLDVNNEIGGTLGTLSALVGTLGHSSSGLVMGLAGVSITDCAGQVKDKNLDKLPCDEFLDALSECDSMANVKPFLQEAKKNYNKKPNKKAPCFKNKSRSKKH</sequence>
<protein>
    <submittedName>
        <fullName evidence="3">Uncharacterized protein</fullName>
    </submittedName>
</protein>
<proteinExistence type="predicted"/>
<comment type="caution">
    <text evidence="3">The sequence shown here is derived from an EMBL/GenBank/DDBJ whole genome shotgun (WGS) entry which is preliminary data.</text>
</comment>
<keyword evidence="4" id="KW-1185">Reference proteome</keyword>
<dbReference type="Proteomes" id="UP000198287">
    <property type="component" value="Unassembled WGS sequence"/>
</dbReference>
<keyword evidence="2" id="KW-0732">Signal</keyword>
<reference evidence="3 4" key="1">
    <citation type="submission" date="2015-12" db="EMBL/GenBank/DDBJ databases">
        <title>The genome of Folsomia candida.</title>
        <authorList>
            <person name="Faddeeva A."/>
            <person name="Derks M.F."/>
            <person name="Anvar Y."/>
            <person name="Smit S."/>
            <person name="Van Straalen N."/>
            <person name="Roelofs D."/>
        </authorList>
    </citation>
    <scope>NUCLEOTIDE SEQUENCE [LARGE SCALE GENOMIC DNA]</scope>
    <source>
        <strain evidence="3 4">VU population</strain>
        <tissue evidence="3">Whole body</tissue>
    </source>
</reference>
<dbReference type="OrthoDB" id="10599074at2759"/>
<name>A0A226EPM9_FOLCA</name>
<dbReference type="EMBL" id="LNIX01000002">
    <property type="protein sequence ID" value="OXA59572.1"/>
    <property type="molecule type" value="Genomic_DNA"/>
</dbReference>
<feature type="chain" id="PRO_5012827434" evidence="2">
    <location>
        <begin position="22"/>
        <end position="149"/>
    </location>
</feature>
<evidence type="ECO:0000256" key="1">
    <source>
        <dbReference type="SAM" id="MobiDB-lite"/>
    </source>
</evidence>
<evidence type="ECO:0000256" key="2">
    <source>
        <dbReference type="SAM" id="SignalP"/>
    </source>
</evidence>
<organism evidence="3 4">
    <name type="scientific">Folsomia candida</name>
    <name type="common">Springtail</name>
    <dbReference type="NCBI Taxonomy" id="158441"/>
    <lineage>
        <taxon>Eukaryota</taxon>
        <taxon>Metazoa</taxon>
        <taxon>Ecdysozoa</taxon>
        <taxon>Arthropoda</taxon>
        <taxon>Hexapoda</taxon>
        <taxon>Collembola</taxon>
        <taxon>Entomobryomorpha</taxon>
        <taxon>Isotomoidea</taxon>
        <taxon>Isotomidae</taxon>
        <taxon>Proisotominae</taxon>
        <taxon>Folsomia</taxon>
    </lineage>
</organism>
<evidence type="ECO:0000313" key="3">
    <source>
        <dbReference type="EMBL" id="OXA59572.1"/>
    </source>
</evidence>
<dbReference type="AlphaFoldDB" id="A0A226EPM9"/>
<gene>
    <name evidence="3" type="ORF">Fcan01_05060</name>
</gene>
<feature type="signal peptide" evidence="2">
    <location>
        <begin position="1"/>
        <end position="21"/>
    </location>
</feature>
<accession>A0A226EPM9</accession>
<evidence type="ECO:0000313" key="4">
    <source>
        <dbReference type="Proteomes" id="UP000198287"/>
    </source>
</evidence>
<feature type="region of interest" description="Disordered" evidence="1">
    <location>
        <begin position="126"/>
        <end position="149"/>
    </location>
</feature>